<dbReference type="Pfam" id="PF03330">
    <property type="entry name" value="DPBB_1"/>
    <property type="match status" value="1"/>
</dbReference>
<comment type="similarity">
    <text evidence="4 5">Belongs to the RlpA family.</text>
</comment>
<organism evidence="7 8">
    <name type="scientific">Candidatus Paraluminiphilus aquimaris</name>
    <dbReference type="NCBI Taxonomy" id="2518994"/>
    <lineage>
        <taxon>Bacteria</taxon>
        <taxon>Pseudomonadati</taxon>
        <taxon>Pseudomonadota</taxon>
        <taxon>Gammaproteobacteria</taxon>
        <taxon>Cellvibrionales</taxon>
        <taxon>Halieaceae</taxon>
        <taxon>Candidatus Paraluminiphilus</taxon>
    </lineage>
</organism>
<accession>A0ABY6Q4G9</accession>
<dbReference type="NCBIfam" id="TIGR00413">
    <property type="entry name" value="rlpA"/>
    <property type="match status" value="1"/>
</dbReference>
<dbReference type="EMBL" id="CP036501">
    <property type="protein sequence ID" value="UZP73333.1"/>
    <property type="molecule type" value="Genomic_DNA"/>
</dbReference>
<dbReference type="InterPro" id="IPR012997">
    <property type="entry name" value="RplA"/>
</dbReference>
<dbReference type="Pfam" id="PF05036">
    <property type="entry name" value="SPOR"/>
    <property type="match status" value="1"/>
</dbReference>
<dbReference type="CDD" id="cd22268">
    <property type="entry name" value="DPBB_RlpA-like"/>
    <property type="match status" value="1"/>
</dbReference>
<dbReference type="PANTHER" id="PTHR34183:SF1">
    <property type="entry name" value="ENDOLYTIC PEPTIDOGLYCAN TRANSGLYCOSYLASE RLPA"/>
    <property type="match status" value="1"/>
</dbReference>
<dbReference type="SUPFAM" id="SSF50685">
    <property type="entry name" value="Barwin-like endoglucanases"/>
    <property type="match status" value="1"/>
</dbReference>
<keyword evidence="4" id="KW-0472">Membrane</keyword>
<dbReference type="InterPro" id="IPR036908">
    <property type="entry name" value="RlpA-like_sf"/>
</dbReference>
<keyword evidence="1" id="KW-0732">Signal</keyword>
<protein>
    <recommendedName>
        <fullName evidence="4">Endolytic peptidoglycan transglycosylase RlpA</fullName>
        <ecNumber evidence="4">4.2.2.-</ecNumber>
    </recommendedName>
</protein>
<dbReference type="Gene3D" id="2.40.40.10">
    <property type="entry name" value="RlpA-like domain"/>
    <property type="match status" value="1"/>
</dbReference>
<evidence type="ECO:0000313" key="8">
    <source>
        <dbReference type="Proteomes" id="UP001317963"/>
    </source>
</evidence>
<gene>
    <name evidence="4" type="primary">rlpA</name>
    <name evidence="7" type="ORF">E0F26_00655</name>
</gene>
<dbReference type="Gene3D" id="3.30.70.1070">
    <property type="entry name" value="Sporulation related repeat"/>
    <property type="match status" value="1"/>
</dbReference>
<dbReference type="PANTHER" id="PTHR34183">
    <property type="entry name" value="ENDOLYTIC PEPTIDOGLYCAN TRANSGLYCOSYLASE RLPA"/>
    <property type="match status" value="1"/>
</dbReference>
<dbReference type="PROSITE" id="PS51257">
    <property type="entry name" value="PROKAR_LIPOPROTEIN"/>
    <property type="match status" value="1"/>
</dbReference>
<keyword evidence="2 4" id="KW-0456">Lyase</keyword>
<comment type="function">
    <text evidence="4">Lytic transglycosylase with a strong preference for naked glycan strands that lack stem peptides.</text>
</comment>
<evidence type="ECO:0000256" key="4">
    <source>
        <dbReference type="HAMAP-Rule" id="MF_02071"/>
    </source>
</evidence>
<feature type="domain" description="SPOR" evidence="6">
    <location>
        <begin position="176"/>
        <end position="260"/>
    </location>
</feature>
<dbReference type="Proteomes" id="UP001317963">
    <property type="component" value="Chromosome"/>
</dbReference>
<name>A0ABY6Q4G9_9GAMM</name>
<dbReference type="EC" id="4.2.2.-" evidence="4"/>
<dbReference type="InterPro" id="IPR009009">
    <property type="entry name" value="RlpA-like_DPBB"/>
</dbReference>
<dbReference type="InterPro" id="IPR007730">
    <property type="entry name" value="SPOR-like_dom"/>
</dbReference>
<keyword evidence="4" id="KW-1003">Cell membrane</keyword>
<reference evidence="7 8" key="1">
    <citation type="submission" date="2019-02" db="EMBL/GenBank/DDBJ databases">
        <title>Halieaceae_genomes.</title>
        <authorList>
            <person name="Li S.-H."/>
        </authorList>
    </citation>
    <scope>NUCLEOTIDE SEQUENCE [LARGE SCALE GENOMIC DNA]</scope>
    <source>
        <strain evidence="7 8">JH123</strain>
    </source>
</reference>
<comment type="subcellular location">
    <subcellularLocation>
        <location evidence="4">Cell membrane</location>
        <topology evidence="4">Lipid-anchor</topology>
    </subcellularLocation>
</comment>
<keyword evidence="4" id="KW-0564">Palmitate</keyword>
<dbReference type="InterPro" id="IPR036680">
    <property type="entry name" value="SPOR-like_sf"/>
</dbReference>
<proteinExistence type="inferred from homology"/>
<dbReference type="InterPro" id="IPR034718">
    <property type="entry name" value="RlpA"/>
</dbReference>
<sequence>MKRFGAIALIAVLASCAGTEPRTSDYEPPPISAGAVIEAIPSADPVSRTGNKSPYTVLGKQYEVMSSAKGYSEEGIASWYGMKFQGRLTSNGEVFDVYRATAAHKSLPLPSFVRITNLDNQASMIVRVNDRGPFVDDRLIDVSYGVAVRLGFADQGTTRVRIDVIDVSGTDDWRETESADYRRLQLGAYETRASAEAMATAVSEVLGSSVALTVSEVSSGQRFIYRVRLGPVTGTDSAEQLSLIQSTLRNNGLPEGQRLP</sequence>
<dbReference type="PROSITE" id="PS51724">
    <property type="entry name" value="SPOR"/>
    <property type="match status" value="1"/>
</dbReference>
<dbReference type="SUPFAM" id="SSF110997">
    <property type="entry name" value="Sporulation related repeat"/>
    <property type="match status" value="1"/>
</dbReference>
<keyword evidence="4" id="KW-0449">Lipoprotein</keyword>
<dbReference type="RefSeq" id="WP_279242112.1">
    <property type="nucleotide sequence ID" value="NZ_CP036501.1"/>
</dbReference>
<keyword evidence="3 4" id="KW-0961">Cell wall biogenesis/degradation</keyword>
<evidence type="ECO:0000259" key="6">
    <source>
        <dbReference type="PROSITE" id="PS51724"/>
    </source>
</evidence>
<evidence type="ECO:0000256" key="2">
    <source>
        <dbReference type="ARBA" id="ARBA00023239"/>
    </source>
</evidence>
<evidence type="ECO:0000313" key="7">
    <source>
        <dbReference type="EMBL" id="UZP73333.1"/>
    </source>
</evidence>
<evidence type="ECO:0000256" key="3">
    <source>
        <dbReference type="ARBA" id="ARBA00023316"/>
    </source>
</evidence>
<keyword evidence="8" id="KW-1185">Reference proteome</keyword>
<evidence type="ECO:0000256" key="5">
    <source>
        <dbReference type="RuleBase" id="RU003495"/>
    </source>
</evidence>
<dbReference type="HAMAP" id="MF_02071">
    <property type="entry name" value="RlpA"/>
    <property type="match status" value="1"/>
</dbReference>
<evidence type="ECO:0000256" key="1">
    <source>
        <dbReference type="ARBA" id="ARBA00022729"/>
    </source>
</evidence>